<dbReference type="Proteomes" id="UP000248783">
    <property type="component" value="Unassembled WGS sequence"/>
</dbReference>
<evidence type="ECO:0000256" key="3">
    <source>
        <dbReference type="ARBA" id="ARBA00022679"/>
    </source>
</evidence>
<proteinExistence type="predicted"/>
<evidence type="ECO:0000256" key="2">
    <source>
        <dbReference type="ARBA" id="ARBA00022676"/>
    </source>
</evidence>
<dbReference type="InterPro" id="IPR050194">
    <property type="entry name" value="Glycosyltransferase_grp1"/>
</dbReference>
<dbReference type="PANTHER" id="PTHR45947">
    <property type="entry name" value="SULFOQUINOVOSYL TRANSFERASE SQD2"/>
    <property type="match status" value="1"/>
</dbReference>
<accession>A0A2W5WNU4</accession>
<dbReference type="Pfam" id="PF13692">
    <property type="entry name" value="Glyco_trans_1_4"/>
    <property type="match status" value="1"/>
</dbReference>
<feature type="domain" description="Glycosyltransferase subfamily 4-like N-terminal" evidence="4">
    <location>
        <begin position="19"/>
        <end position="195"/>
    </location>
</feature>
<evidence type="ECO:0000259" key="4">
    <source>
        <dbReference type="Pfam" id="PF13439"/>
    </source>
</evidence>
<dbReference type="Gene3D" id="3.40.50.2000">
    <property type="entry name" value="Glycogen Phosphorylase B"/>
    <property type="match status" value="2"/>
</dbReference>
<dbReference type="AlphaFoldDB" id="A0A2W5WNU4"/>
<evidence type="ECO:0000313" key="6">
    <source>
        <dbReference type="Proteomes" id="UP000248783"/>
    </source>
</evidence>
<organism evidence="5 6">
    <name type="scientific">Xylanimonas oleitrophica</name>
    <dbReference type="NCBI Taxonomy" id="2607479"/>
    <lineage>
        <taxon>Bacteria</taxon>
        <taxon>Bacillati</taxon>
        <taxon>Actinomycetota</taxon>
        <taxon>Actinomycetes</taxon>
        <taxon>Micrococcales</taxon>
        <taxon>Promicromonosporaceae</taxon>
        <taxon>Xylanimonas</taxon>
    </lineage>
</organism>
<protein>
    <recommendedName>
        <fullName evidence="1">D-inositol 3-phosphate glycosyltransferase</fullName>
    </recommendedName>
</protein>
<dbReference type="PANTHER" id="PTHR45947:SF3">
    <property type="entry name" value="SULFOQUINOVOSYL TRANSFERASE SQD2"/>
    <property type="match status" value="1"/>
</dbReference>
<dbReference type="EMBL" id="QKWH01000008">
    <property type="protein sequence ID" value="PZR52652.1"/>
    <property type="molecule type" value="Genomic_DNA"/>
</dbReference>
<dbReference type="CDD" id="cd03801">
    <property type="entry name" value="GT4_PimA-like"/>
    <property type="match status" value="1"/>
</dbReference>
<gene>
    <name evidence="5" type="ORF">DNL40_11120</name>
</gene>
<evidence type="ECO:0000313" key="5">
    <source>
        <dbReference type="EMBL" id="PZR52652.1"/>
    </source>
</evidence>
<dbReference type="GO" id="GO:0016757">
    <property type="term" value="F:glycosyltransferase activity"/>
    <property type="evidence" value="ECO:0007669"/>
    <property type="project" value="UniProtKB-KW"/>
</dbReference>
<keyword evidence="2" id="KW-0328">Glycosyltransferase</keyword>
<sequence>MRIAYVCTDPGIPVAGTKGASVHVRAVLAELVAGGHEVHLVTPRPGGTLGSDDGDPLRAVVVHELPAVPRADRTKGPAEREHAARAVDAQVAGVLDAVAPDLVYERYALWGRTATAWAAARGVPSVLEVNAPLPREQAAHRTLVDAAGAEAVARGALTDAGAVVCVSDGVAAWARTVSARPERVHVIPNGVDTRRVRPADRPVTPADGTEFVVGFVGTLKPWHGVDVLLRAFARLASGDPTWRLLLVGDGPTAADLAALADRLGVADRVETTGAVSQDEVAHHLRRMDAACAPYPQTADSYFSPLKVYEYLAAGLPVVASRTGQVPQALADGGLGTLVTPGDEHELARALAALRADVARREHLRGAARARAVERHTWTQVVERSLGLVLPAAGRSAA</sequence>
<dbReference type="Pfam" id="PF13439">
    <property type="entry name" value="Glyco_transf_4"/>
    <property type="match status" value="1"/>
</dbReference>
<name>A0A2W5WNU4_9MICO</name>
<dbReference type="InterPro" id="IPR028098">
    <property type="entry name" value="Glyco_trans_4-like_N"/>
</dbReference>
<dbReference type="SUPFAM" id="SSF53756">
    <property type="entry name" value="UDP-Glycosyltransferase/glycogen phosphorylase"/>
    <property type="match status" value="1"/>
</dbReference>
<comment type="caution">
    <text evidence="5">The sequence shown here is derived from an EMBL/GenBank/DDBJ whole genome shotgun (WGS) entry which is preliminary data.</text>
</comment>
<dbReference type="RefSeq" id="WP_111251327.1">
    <property type="nucleotide sequence ID" value="NZ_QKWH01000008.1"/>
</dbReference>
<evidence type="ECO:0000256" key="1">
    <source>
        <dbReference type="ARBA" id="ARBA00021292"/>
    </source>
</evidence>
<keyword evidence="6" id="KW-1185">Reference proteome</keyword>
<reference evidence="5 6" key="1">
    <citation type="submission" date="2018-06" db="EMBL/GenBank/DDBJ databases">
        <title>Whole genome sequencing of a novel hydrocarbon degrading bacterial strain, PW21 isolated from oil contaminated produced water sample.</title>
        <authorList>
            <person name="Nagkirti P."/>
            <person name="Shaikh A."/>
            <person name="Gowdaman V."/>
            <person name="Engineer A.E."/>
            <person name="Dagar S."/>
            <person name="Dhakephalkar P.K."/>
        </authorList>
    </citation>
    <scope>NUCLEOTIDE SEQUENCE [LARGE SCALE GENOMIC DNA]</scope>
    <source>
        <strain evidence="5 6">PW21</strain>
    </source>
</reference>
<keyword evidence="3 5" id="KW-0808">Transferase</keyword>
<dbReference type="GO" id="GO:1901137">
    <property type="term" value="P:carbohydrate derivative biosynthetic process"/>
    <property type="evidence" value="ECO:0007669"/>
    <property type="project" value="UniProtKB-ARBA"/>
</dbReference>